<reference evidence="3" key="1">
    <citation type="submission" date="2018-09" db="EMBL/GenBank/DDBJ databases">
        <authorList>
            <person name="Zhu H."/>
        </authorList>
    </citation>
    <scope>NUCLEOTIDE SEQUENCE [LARGE SCALE GENOMIC DNA]</scope>
    <source>
        <strain evidence="3">K1W22B-1</strain>
    </source>
</reference>
<feature type="transmembrane region" description="Helical" evidence="1">
    <location>
        <begin position="6"/>
        <end position="26"/>
    </location>
</feature>
<name>A0A3A5H8T1_9ACTN</name>
<evidence type="ECO:0000313" key="3">
    <source>
        <dbReference type="Proteomes" id="UP000276542"/>
    </source>
</evidence>
<dbReference type="Proteomes" id="UP000276542">
    <property type="component" value="Unassembled WGS sequence"/>
</dbReference>
<proteinExistence type="predicted"/>
<keyword evidence="3" id="KW-1185">Reference proteome</keyword>
<dbReference type="RefSeq" id="WP_120061003.1">
    <property type="nucleotide sequence ID" value="NZ_QYRP01000002.1"/>
</dbReference>
<keyword evidence="1" id="KW-0812">Transmembrane</keyword>
<feature type="transmembrane region" description="Helical" evidence="1">
    <location>
        <begin position="82"/>
        <end position="100"/>
    </location>
</feature>
<organism evidence="2 3">
    <name type="scientific">Nocardioides cavernaquae</name>
    <dbReference type="NCBI Taxonomy" id="2321396"/>
    <lineage>
        <taxon>Bacteria</taxon>
        <taxon>Bacillati</taxon>
        <taxon>Actinomycetota</taxon>
        <taxon>Actinomycetes</taxon>
        <taxon>Propionibacteriales</taxon>
        <taxon>Nocardioidaceae</taxon>
        <taxon>Nocardioides</taxon>
    </lineage>
</organism>
<dbReference type="OrthoDB" id="3789280at2"/>
<sequence length="101" mass="10278">MTDFAAVLVVGVGTFLSRGIFILGLANRRIPVPVLTALEYVGPATLAALVASLMTAGGELVLGWPEAAGLAAAVGCGVRTRNLTVILLAGMTAYWVGHALT</sequence>
<accession>A0A3A5H8T1</accession>
<feature type="transmembrane region" description="Helical" evidence="1">
    <location>
        <begin position="38"/>
        <end position="62"/>
    </location>
</feature>
<keyword evidence="1" id="KW-1133">Transmembrane helix</keyword>
<gene>
    <name evidence="2" type="ORF">D4739_12950</name>
</gene>
<dbReference type="Pfam" id="PF05437">
    <property type="entry name" value="AzlD"/>
    <property type="match status" value="1"/>
</dbReference>
<evidence type="ECO:0000313" key="2">
    <source>
        <dbReference type="EMBL" id="RJS47033.1"/>
    </source>
</evidence>
<dbReference type="InterPro" id="IPR008407">
    <property type="entry name" value="Brnchd-chn_aa_trnsp_AzlD"/>
</dbReference>
<comment type="caution">
    <text evidence="2">The sequence shown here is derived from an EMBL/GenBank/DDBJ whole genome shotgun (WGS) entry which is preliminary data.</text>
</comment>
<dbReference type="AlphaFoldDB" id="A0A3A5H8T1"/>
<keyword evidence="1" id="KW-0472">Membrane</keyword>
<dbReference type="EMBL" id="QYRP01000002">
    <property type="protein sequence ID" value="RJS47033.1"/>
    <property type="molecule type" value="Genomic_DNA"/>
</dbReference>
<protein>
    <submittedName>
        <fullName evidence="2">AzlD domain-containing protein</fullName>
    </submittedName>
</protein>
<evidence type="ECO:0000256" key="1">
    <source>
        <dbReference type="SAM" id="Phobius"/>
    </source>
</evidence>